<feature type="non-terminal residue" evidence="1">
    <location>
        <position position="1"/>
    </location>
</feature>
<evidence type="ECO:0000313" key="2">
    <source>
        <dbReference type="Proteomes" id="UP000184267"/>
    </source>
</evidence>
<dbReference type="EMBL" id="MNAD01000274">
    <property type="protein sequence ID" value="OJT14635.1"/>
    <property type="molecule type" value="Genomic_DNA"/>
</dbReference>
<dbReference type="STRING" id="154538.A0A1M2W445"/>
<name>A0A1M2W445_TRAPU</name>
<dbReference type="Proteomes" id="UP000184267">
    <property type="component" value="Unassembled WGS sequence"/>
</dbReference>
<dbReference type="OMA" id="WMESIRL"/>
<gene>
    <name evidence="1" type="ORF">TRAPUB_8814</name>
</gene>
<keyword evidence="2" id="KW-1185">Reference proteome</keyword>
<dbReference type="AlphaFoldDB" id="A0A1M2W445"/>
<accession>A0A1M2W445</accession>
<comment type="caution">
    <text evidence="1">The sequence shown here is derived from an EMBL/GenBank/DDBJ whole genome shotgun (WGS) entry which is preliminary data.</text>
</comment>
<evidence type="ECO:0000313" key="1">
    <source>
        <dbReference type="EMBL" id="OJT14635.1"/>
    </source>
</evidence>
<proteinExistence type="predicted"/>
<sequence length="326" mass="35805">LTMLSHGFGCTPLLLNVDGTIKKGEPITLEMVKIDVCLPPHLLEEHPSLKLVITEMVQKYAKGFGLPAIQRWYRTFKKAGYSIQPLTDISTSQSPSRRKVTPLIPKPNPQSNHFVFYSRPVSEIDNIVQRMLKVPPAGDRDGPARHQGLLRLGAAALAGTSSGVHTGSGENTAALCEQITELQHLVEEKDEEIMRLCQQLGDNSTVSSQAISDWTTSVAASPIPPAVEMPLAMLWPALFSPNHLVPPSVLMPSSQPLRRFNIIGPTTDAVIRQAKLPLKIHSDLYDITYNVLESAWADEIQMMLDIPEDVITVLVSAMLLDIPTSQ</sequence>
<reference evidence="1 2" key="1">
    <citation type="submission" date="2016-10" db="EMBL/GenBank/DDBJ databases">
        <title>Genome sequence of the basidiomycete white-rot fungus Trametes pubescens.</title>
        <authorList>
            <person name="Makela M.R."/>
            <person name="Granchi Z."/>
            <person name="Peng M."/>
            <person name="De Vries R.P."/>
            <person name="Grigoriev I."/>
            <person name="Riley R."/>
            <person name="Hilden K."/>
        </authorList>
    </citation>
    <scope>NUCLEOTIDE SEQUENCE [LARGE SCALE GENOMIC DNA]</scope>
    <source>
        <strain evidence="1 2">FBCC735</strain>
    </source>
</reference>
<protein>
    <submittedName>
        <fullName evidence="1">Uncharacterized protein</fullName>
    </submittedName>
</protein>
<organism evidence="1 2">
    <name type="scientific">Trametes pubescens</name>
    <name type="common">White-rot fungus</name>
    <dbReference type="NCBI Taxonomy" id="154538"/>
    <lineage>
        <taxon>Eukaryota</taxon>
        <taxon>Fungi</taxon>
        <taxon>Dikarya</taxon>
        <taxon>Basidiomycota</taxon>
        <taxon>Agaricomycotina</taxon>
        <taxon>Agaricomycetes</taxon>
        <taxon>Polyporales</taxon>
        <taxon>Polyporaceae</taxon>
        <taxon>Trametes</taxon>
    </lineage>
</organism>
<dbReference type="OrthoDB" id="2756427at2759"/>